<reference evidence="3 4" key="1">
    <citation type="submission" date="2019-08" db="EMBL/GenBank/DDBJ databases">
        <title>Genomes sequence of Algoriphagus aquimarinus ACAM450.</title>
        <authorList>
            <person name="Bowman J.P."/>
        </authorList>
    </citation>
    <scope>NUCLEOTIDE SEQUENCE [LARGE SCALE GENOMIC DNA]</scope>
    <source>
        <strain evidence="3 4">ACAM 450</strain>
    </source>
</reference>
<comment type="caution">
    <text evidence="3">The sequence shown here is derived from an EMBL/GenBank/DDBJ whole genome shotgun (WGS) entry which is preliminary data.</text>
</comment>
<proteinExistence type="predicted"/>
<dbReference type="Proteomes" id="UP000321935">
    <property type="component" value="Unassembled WGS sequence"/>
</dbReference>
<dbReference type="Pfam" id="PF18676">
    <property type="entry name" value="MBG_2"/>
    <property type="match status" value="1"/>
</dbReference>
<name>A0A5C7A962_9BACT</name>
<dbReference type="EMBL" id="VORW01000025">
    <property type="protein sequence ID" value="TXE03421.1"/>
    <property type="molecule type" value="Genomic_DNA"/>
</dbReference>
<protein>
    <recommendedName>
        <fullName evidence="2">MBG domain-containing protein</fullName>
    </recommendedName>
</protein>
<evidence type="ECO:0000256" key="1">
    <source>
        <dbReference type="SAM" id="SignalP"/>
    </source>
</evidence>
<sequence length="508" mass="51523">MKNLYKTSVLGLLSLVFLFFLGNTFPVNAQGGTATVTTDKNDYSPGSTAIITGLGFQPGEEVDLHVYHADGDPLGSDPGYHEPWTVIADANGEFTTSWYVPTAEEGDALGATLNLEAHGNMGSEASWTFTDSGSFGYNTTSSKSNTVSLSPGGSNNTTLGVTVDAPKNNGTIAVSLTFINTGSPSITIGTGTSQINLTSSVISFITGNSGIAHDFPISVSVGSSVASGSYSFTAYANGTGVQSAGGWGFTVVVGSTAGSIGTVSIGSQSGTSTYGTASSPTYAVTSTRGSNGTVNGTYSVSGLPAGVTSGGFSPSETFNSAGGDVFPGATLTLNVDANVGAGSYNFDIFLTDGASQASTQGTLFVSKKNLSVTAVTGDITYGDAEPTPTVEYAGFVNGDDAGDLDNEGFALGTDYNQFDAVGTYNTTIAIGTATDNNYNFTPLNSSTFEVGKLDLAVTAVTGDITYGDAEPTPTVEYAGFVNGDDAGDLDNEGFALGTDYNQFDAVGT</sequence>
<feature type="signal peptide" evidence="1">
    <location>
        <begin position="1"/>
        <end position="29"/>
    </location>
</feature>
<gene>
    <name evidence="3" type="ORF">ESV85_20195</name>
</gene>
<dbReference type="AlphaFoldDB" id="A0A5C7A962"/>
<feature type="domain" description="MBG" evidence="2">
    <location>
        <begin position="370"/>
        <end position="442"/>
    </location>
</feature>
<evidence type="ECO:0000313" key="4">
    <source>
        <dbReference type="Proteomes" id="UP000321935"/>
    </source>
</evidence>
<evidence type="ECO:0000313" key="3">
    <source>
        <dbReference type="EMBL" id="TXE03421.1"/>
    </source>
</evidence>
<keyword evidence="1" id="KW-0732">Signal</keyword>
<dbReference type="Gene3D" id="3.30.160.710">
    <property type="match status" value="1"/>
</dbReference>
<dbReference type="InterPro" id="IPR041286">
    <property type="entry name" value="MBG_2"/>
</dbReference>
<evidence type="ECO:0000259" key="2">
    <source>
        <dbReference type="Pfam" id="PF18676"/>
    </source>
</evidence>
<accession>A0A5C7A962</accession>
<dbReference type="OrthoDB" id="1121493at2"/>
<feature type="non-terminal residue" evidence="3">
    <location>
        <position position="508"/>
    </location>
</feature>
<feature type="chain" id="PRO_5022885172" description="MBG domain-containing protein" evidence="1">
    <location>
        <begin position="30"/>
        <end position="508"/>
    </location>
</feature>
<dbReference type="RefSeq" id="WP_146920844.1">
    <property type="nucleotide sequence ID" value="NZ_VORW01000025.1"/>
</dbReference>
<organism evidence="3 4">
    <name type="scientific">Algoriphagus aquimarinus</name>
    <dbReference type="NCBI Taxonomy" id="237018"/>
    <lineage>
        <taxon>Bacteria</taxon>
        <taxon>Pseudomonadati</taxon>
        <taxon>Bacteroidota</taxon>
        <taxon>Cytophagia</taxon>
        <taxon>Cytophagales</taxon>
        <taxon>Cyclobacteriaceae</taxon>
        <taxon>Algoriphagus</taxon>
    </lineage>
</organism>